<reference evidence="2" key="1">
    <citation type="submission" date="2015-01" db="EMBL/GenBank/DDBJ databases">
        <authorList>
            <person name="Durling Mikael"/>
        </authorList>
    </citation>
    <scope>NUCLEOTIDE SEQUENCE</scope>
</reference>
<dbReference type="InterPro" id="IPR044980">
    <property type="entry name" value="NDUFB2_plant/fungi"/>
</dbReference>
<name>A0A0B7JYD7_BIOOC</name>
<organism evidence="2">
    <name type="scientific">Bionectria ochroleuca</name>
    <name type="common">Gliocladium roseum</name>
    <dbReference type="NCBI Taxonomy" id="29856"/>
    <lineage>
        <taxon>Eukaryota</taxon>
        <taxon>Fungi</taxon>
        <taxon>Dikarya</taxon>
        <taxon>Ascomycota</taxon>
        <taxon>Pezizomycotina</taxon>
        <taxon>Sordariomycetes</taxon>
        <taxon>Hypocreomycetidae</taxon>
        <taxon>Hypocreales</taxon>
        <taxon>Bionectriaceae</taxon>
        <taxon>Clonostachys</taxon>
    </lineage>
</organism>
<dbReference type="PANTHER" id="PTHR36987">
    <property type="entry name" value="NADH DEHYDROGENASE [UBIQUINONE] 1 BETA SUBCOMPLEX SUBUNIT 2-LIKE"/>
    <property type="match status" value="1"/>
</dbReference>
<keyword evidence="1" id="KW-1133">Transmembrane helix</keyword>
<dbReference type="PANTHER" id="PTHR36987:SF1">
    <property type="entry name" value="NADH DEHYDROGENASE [UBIQUINONE] 1 BETA SUBCOMPLEX SUBUNIT 2"/>
    <property type="match status" value="1"/>
</dbReference>
<dbReference type="GO" id="GO:0005743">
    <property type="term" value="C:mitochondrial inner membrane"/>
    <property type="evidence" value="ECO:0007669"/>
    <property type="project" value="InterPro"/>
</dbReference>
<sequence>MGPPKPPVPHVPGIYRYTATALGAGMWFWLMYRAKKDGPVLMGWKHPWDH</sequence>
<evidence type="ECO:0000313" key="3">
    <source>
        <dbReference type="EMBL" id="VUC21050.1"/>
    </source>
</evidence>
<protein>
    <recommendedName>
        <fullName evidence="5">NADH dehydrogenase [ubiquinone] 1 beta subcomplex subunit 2</fullName>
    </recommendedName>
</protein>
<evidence type="ECO:0008006" key="5">
    <source>
        <dbReference type="Google" id="ProtNLM"/>
    </source>
</evidence>
<evidence type="ECO:0000313" key="2">
    <source>
        <dbReference type="EMBL" id="CEO47660.1"/>
    </source>
</evidence>
<proteinExistence type="predicted"/>
<evidence type="ECO:0000256" key="1">
    <source>
        <dbReference type="SAM" id="Phobius"/>
    </source>
</evidence>
<keyword evidence="4" id="KW-1185">Reference proteome</keyword>
<accession>A0A0B7JYD7</accession>
<feature type="transmembrane region" description="Helical" evidence="1">
    <location>
        <begin position="14"/>
        <end position="32"/>
    </location>
</feature>
<dbReference type="EMBL" id="CDPU01000008">
    <property type="protein sequence ID" value="CEO47660.1"/>
    <property type="molecule type" value="Genomic_DNA"/>
</dbReference>
<dbReference type="OrthoDB" id="531564at2759"/>
<dbReference type="GO" id="GO:0045271">
    <property type="term" value="C:respiratory chain complex I"/>
    <property type="evidence" value="ECO:0007669"/>
    <property type="project" value="InterPro"/>
</dbReference>
<dbReference type="AlphaFoldDB" id="A0A0B7JYD7"/>
<keyword evidence="1" id="KW-0812">Transmembrane</keyword>
<keyword evidence="1" id="KW-0472">Membrane</keyword>
<gene>
    <name evidence="2" type="ORF">BN869_000003715_1</name>
    <name evidence="3" type="ORF">CLO192961_LOCUS39322</name>
</gene>
<dbReference type="EMBL" id="CABFNS010000335">
    <property type="protein sequence ID" value="VUC21050.1"/>
    <property type="molecule type" value="Genomic_DNA"/>
</dbReference>
<dbReference type="Proteomes" id="UP000766486">
    <property type="component" value="Unassembled WGS sequence"/>
</dbReference>
<reference evidence="3 4" key="2">
    <citation type="submission" date="2019-06" db="EMBL/GenBank/DDBJ databases">
        <authorList>
            <person name="Broberg M."/>
        </authorList>
    </citation>
    <scope>NUCLEOTIDE SEQUENCE [LARGE SCALE GENOMIC DNA]</scope>
</reference>
<evidence type="ECO:0000313" key="4">
    <source>
        <dbReference type="Proteomes" id="UP000766486"/>
    </source>
</evidence>